<dbReference type="PANTHER" id="PTHR11365">
    <property type="entry name" value="5-OXOPROLINASE RELATED"/>
    <property type="match status" value="1"/>
</dbReference>
<dbReference type="Pfam" id="PF05378">
    <property type="entry name" value="Hydant_A_N"/>
    <property type="match status" value="1"/>
</dbReference>
<protein>
    <submittedName>
        <fullName evidence="4">Hydantoinase/oxoprolinase family protein</fullName>
    </submittedName>
</protein>
<dbReference type="Proteomes" id="UP000315534">
    <property type="component" value="Unassembled WGS sequence"/>
</dbReference>
<accession>A0A523XEF7</accession>
<proteinExistence type="predicted"/>
<comment type="caution">
    <text evidence="4">The sequence shown here is derived from an EMBL/GenBank/DDBJ whole genome shotgun (WGS) entry which is preliminary data.</text>
</comment>
<dbReference type="PANTHER" id="PTHR11365:SF23">
    <property type="entry name" value="HYPOTHETICAL 5-OXOPROLINASE (EUROFUNG)-RELATED"/>
    <property type="match status" value="1"/>
</dbReference>
<organism evidence="4 5">
    <name type="scientific">candidate division TA06 bacterium</name>
    <dbReference type="NCBI Taxonomy" id="2250710"/>
    <lineage>
        <taxon>Bacteria</taxon>
        <taxon>Bacteria division TA06</taxon>
    </lineage>
</organism>
<dbReference type="InterPro" id="IPR049517">
    <property type="entry name" value="ACX-like_C"/>
</dbReference>
<feature type="domain" description="Hydantoinase/oxoprolinase N-terminal" evidence="2">
    <location>
        <begin position="10"/>
        <end position="202"/>
    </location>
</feature>
<reference evidence="4 5" key="1">
    <citation type="submission" date="2019-03" db="EMBL/GenBank/DDBJ databases">
        <title>Metabolic potential of uncultured bacteria and archaea associated with petroleum seepage in deep-sea sediments.</title>
        <authorList>
            <person name="Dong X."/>
            <person name="Hubert C."/>
        </authorList>
    </citation>
    <scope>NUCLEOTIDE SEQUENCE [LARGE SCALE GENOMIC DNA]</scope>
    <source>
        <strain evidence="4">E29_bin36</strain>
    </source>
</reference>
<feature type="domain" description="Hydantoinase A/oxoprolinase" evidence="1">
    <location>
        <begin position="227"/>
        <end position="513"/>
    </location>
</feature>
<dbReference type="Pfam" id="PF19278">
    <property type="entry name" value="Hydant_A_C"/>
    <property type="match status" value="1"/>
</dbReference>
<name>A0A523XEF7_UNCT6</name>
<evidence type="ECO:0000259" key="2">
    <source>
        <dbReference type="Pfam" id="PF05378"/>
    </source>
</evidence>
<evidence type="ECO:0000313" key="4">
    <source>
        <dbReference type="EMBL" id="TET77668.1"/>
    </source>
</evidence>
<dbReference type="GO" id="GO:0006749">
    <property type="term" value="P:glutathione metabolic process"/>
    <property type="evidence" value="ECO:0007669"/>
    <property type="project" value="TreeGrafter"/>
</dbReference>
<dbReference type="GO" id="GO:0017168">
    <property type="term" value="F:5-oxoprolinase (ATP-hydrolyzing) activity"/>
    <property type="evidence" value="ECO:0007669"/>
    <property type="project" value="TreeGrafter"/>
</dbReference>
<dbReference type="InterPro" id="IPR002821">
    <property type="entry name" value="Hydantoinase_A"/>
</dbReference>
<dbReference type="InterPro" id="IPR008040">
    <property type="entry name" value="Hydant_A_N"/>
</dbReference>
<evidence type="ECO:0000313" key="5">
    <source>
        <dbReference type="Proteomes" id="UP000315534"/>
    </source>
</evidence>
<dbReference type="GO" id="GO:0005829">
    <property type="term" value="C:cytosol"/>
    <property type="evidence" value="ECO:0007669"/>
    <property type="project" value="TreeGrafter"/>
</dbReference>
<gene>
    <name evidence="4" type="ORF">E3J38_09625</name>
</gene>
<dbReference type="AlphaFoldDB" id="A0A523XEF7"/>
<evidence type="ECO:0000259" key="3">
    <source>
        <dbReference type="Pfam" id="PF19278"/>
    </source>
</evidence>
<feature type="domain" description="Acetophenone carboxylase-like C-terminal" evidence="3">
    <location>
        <begin position="527"/>
        <end position="716"/>
    </location>
</feature>
<dbReference type="EMBL" id="SOIP01000554">
    <property type="protein sequence ID" value="TET77668.1"/>
    <property type="molecule type" value="Genomic_DNA"/>
</dbReference>
<evidence type="ECO:0000259" key="1">
    <source>
        <dbReference type="Pfam" id="PF01968"/>
    </source>
</evidence>
<sequence length="718" mass="80122">MASDRRIQIIGSDAGGTMTDMFFIDQEGDFVVGKASTTPKDESIGFWESMVDAAEYWDIDWGKGATRFLPQVQSCVYCGTSTLNVLLTRKGRKIGLICTKGHEDTLLHERARAIHAGYSVPDKLHQVTHIHNEPLVPRRLIKGVTERITVMGEAVIPLYEHEVREAMEYLLARDVEGIVVWLLWSYLNPMHEIRIAQIAQEVMKEKGVELPLYLSSQICPITREVSRLTSTLLHAYSADPARKQLMSIENKLKDSGYKNPLQIVLSSGSLANIRHPRLHEATFSGPIGGVMGGQYLCKVLGIDNLVCTDMGGTSFDVGLIMGGEHVLSREVEIAHMIFNIPTVVMDSIGAGTGQYLRINPETQRLEMGPESAGADPGPVCYNMGNDIPTIMDCCVINGILNPDNYLGGKLKLDKGLAYKAIKERCADPLGVDPHDLSEGVIDLINLRMREHVKTVTAVRGFSLADYHLVGYGGAGPMFLAGYSDGLPLKGVFTVPFAAALSAFGCTATDYVHRYQKSTVVFLPFGSDDNTKMQMGFLLNMGWEELEKTAMTEMMEEGVPEERVELEQVAYVRYMGQMEDVEVDSPIKRINSPADMDKLIAAFEEKYTRIFFRVARQPEAGYQIMELGIRASAVKPKPLIRKYEMEGKTPPQHAYKGEREVYVKKEWHRALLYDMDELRPGNEIDGVAIIEAPSTTLFVPQGKRVRVDDYKVLWLEEKR</sequence>
<dbReference type="InterPro" id="IPR045079">
    <property type="entry name" value="Oxoprolinase-like"/>
</dbReference>
<dbReference type="Pfam" id="PF01968">
    <property type="entry name" value="Hydantoinase_A"/>
    <property type="match status" value="1"/>
</dbReference>